<feature type="transmembrane region" description="Helical" evidence="7">
    <location>
        <begin position="180"/>
        <end position="201"/>
    </location>
</feature>
<keyword evidence="7" id="KW-1133">Transmembrane helix</keyword>
<feature type="domain" description="HAMP" evidence="9">
    <location>
        <begin position="202"/>
        <end position="256"/>
    </location>
</feature>
<evidence type="ECO:0000256" key="6">
    <source>
        <dbReference type="PROSITE-ProRule" id="PRU00284"/>
    </source>
</evidence>
<dbReference type="PRINTS" id="PR00260">
    <property type="entry name" value="CHEMTRNSDUCR"/>
</dbReference>
<evidence type="ECO:0000313" key="11">
    <source>
        <dbReference type="Proteomes" id="UP000185568"/>
    </source>
</evidence>
<comment type="similarity">
    <text evidence="5">Belongs to the methyl-accepting chemotaxis (MCP) protein family.</text>
</comment>
<gene>
    <name evidence="10" type="ORF">BTO30_00160</name>
</gene>
<protein>
    <recommendedName>
        <fullName evidence="12">Methyl-accepting chemotaxis protein</fullName>
    </recommendedName>
</protein>
<evidence type="ECO:0000256" key="3">
    <source>
        <dbReference type="ARBA" id="ARBA00023136"/>
    </source>
</evidence>
<reference evidence="10 11" key="1">
    <citation type="submission" date="2016-12" db="EMBL/GenBank/DDBJ databases">
        <title>Domibacillus antri genome sequencing.</title>
        <authorList>
            <person name="Verma A."/>
            <person name="Krishnamurthi S."/>
        </authorList>
    </citation>
    <scope>NUCLEOTIDE SEQUENCE [LARGE SCALE GENOMIC DNA]</scope>
    <source>
        <strain evidence="10 11">XD80</strain>
    </source>
</reference>
<dbReference type="Pfam" id="PF00015">
    <property type="entry name" value="MCPsignal"/>
    <property type="match status" value="1"/>
</dbReference>
<comment type="subcellular location">
    <subcellularLocation>
        <location evidence="1">Cell membrane</location>
    </subcellularLocation>
</comment>
<dbReference type="InterPro" id="IPR003660">
    <property type="entry name" value="HAMP_dom"/>
</dbReference>
<dbReference type="InterPro" id="IPR004090">
    <property type="entry name" value="Chemotax_Me-accpt_rcpt"/>
</dbReference>
<dbReference type="PANTHER" id="PTHR32089:SF114">
    <property type="entry name" value="METHYL-ACCEPTING CHEMOTAXIS PROTEIN MCPB"/>
    <property type="match status" value="1"/>
</dbReference>
<dbReference type="Pfam" id="PF00672">
    <property type="entry name" value="HAMP"/>
    <property type="match status" value="1"/>
</dbReference>
<evidence type="ECO:0000256" key="2">
    <source>
        <dbReference type="ARBA" id="ARBA00022475"/>
    </source>
</evidence>
<comment type="caution">
    <text evidence="10">The sequence shown here is derived from an EMBL/GenBank/DDBJ whole genome shotgun (WGS) entry which is preliminary data.</text>
</comment>
<dbReference type="SUPFAM" id="SSF58104">
    <property type="entry name" value="Methyl-accepting chemotaxis protein (MCP) signaling domain"/>
    <property type="match status" value="1"/>
</dbReference>
<keyword evidence="11" id="KW-1185">Reference proteome</keyword>
<dbReference type="AlphaFoldDB" id="A0A1Q8QA96"/>
<dbReference type="PROSITE" id="PS50111">
    <property type="entry name" value="CHEMOTAXIS_TRANSDUC_2"/>
    <property type="match status" value="1"/>
</dbReference>
<dbReference type="SMART" id="SM00283">
    <property type="entry name" value="MA"/>
    <property type="match status" value="1"/>
</dbReference>
<dbReference type="InterPro" id="IPR024478">
    <property type="entry name" value="HlyB_4HB_MCP"/>
</dbReference>
<evidence type="ECO:0000259" key="9">
    <source>
        <dbReference type="PROSITE" id="PS50885"/>
    </source>
</evidence>
<evidence type="ECO:0000256" key="7">
    <source>
        <dbReference type="SAM" id="Phobius"/>
    </source>
</evidence>
<dbReference type="GO" id="GO:0006935">
    <property type="term" value="P:chemotaxis"/>
    <property type="evidence" value="ECO:0007669"/>
    <property type="project" value="InterPro"/>
</dbReference>
<dbReference type="GO" id="GO:0005886">
    <property type="term" value="C:plasma membrane"/>
    <property type="evidence" value="ECO:0007669"/>
    <property type="project" value="UniProtKB-SubCell"/>
</dbReference>
<evidence type="ECO:0008006" key="12">
    <source>
        <dbReference type="Google" id="ProtNLM"/>
    </source>
</evidence>
<accession>A0A1Q8QA96</accession>
<keyword evidence="7" id="KW-0812">Transmembrane</keyword>
<dbReference type="CDD" id="cd06225">
    <property type="entry name" value="HAMP"/>
    <property type="match status" value="1"/>
</dbReference>
<feature type="domain" description="Methyl-accepting transducer" evidence="8">
    <location>
        <begin position="275"/>
        <end position="546"/>
    </location>
</feature>
<keyword evidence="3 7" id="KW-0472">Membrane</keyword>
<evidence type="ECO:0000259" key="8">
    <source>
        <dbReference type="PROSITE" id="PS50111"/>
    </source>
</evidence>
<evidence type="ECO:0000256" key="4">
    <source>
        <dbReference type="ARBA" id="ARBA00023224"/>
    </source>
</evidence>
<dbReference type="PANTHER" id="PTHR32089">
    <property type="entry name" value="METHYL-ACCEPTING CHEMOTAXIS PROTEIN MCPB"/>
    <property type="match status" value="1"/>
</dbReference>
<dbReference type="OrthoDB" id="107771at2"/>
<dbReference type="GO" id="GO:0007165">
    <property type="term" value="P:signal transduction"/>
    <property type="evidence" value="ECO:0007669"/>
    <property type="project" value="UniProtKB-KW"/>
</dbReference>
<dbReference type="Pfam" id="PF12729">
    <property type="entry name" value="4HB_MCP_1"/>
    <property type="match status" value="1"/>
</dbReference>
<dbReference type="EMBL" id="MSDU01000002">
    <property type="protein sequence ID" value="OLN24257.1"/>
    <property type="molecule type" value="Genomic_DNA"/>
</dbReference>
<dbReference type="InterPro" id="IPR004089">
    <property type="entry name" value="MCPsignal_dom"/>
</dbReference>
<keyword evidence="2" id="KW-1003">Cell membrane</keyword>
<dbReference type="GO" id="GO:0004888">
    <property type="term" value="F:transmembrane signaling receptor activity"/>
    <property type="evidence" value="ECO:0007669"/>
    <property type="project" value="InterPro"/>
</dbReference>
<dbReference type="Proteomes" id="UP000185568">
    <property type="component" value="Unassembled WGS sequence"/>
</dbReference>
<organism evidence="10 11">
    <name type="scientific">Domibacillus antri</name>
    <dbReference type="NCBI Taxonomy" id="1714264"/>
    <lineage>
        <taxon>Bacteria</taxon>
        <taxon>Bacillati</taxon>
        <taxon>Bacillota</taxon>
        <taxon>Bacilli</taxon>
        <taxon>Bacillales</taxon>
        <taxon>Bacillaceae</taxon>
        <taxon>Domibacillus</taxon>
    </lineage>
</organism>
<evidence type="ECO:0000313" key="10">
    <source>
        <dbReference type="EMBL" id="OLN24257.1"/>
    </source>
</evidence>
<sequence>MKIKVKLISLVAVLVAAMASTGIFSIYVFKDKDRQTDEIHEDTQLLQALKHIQYRLAGISNDERAFLINGDPQFPEGMAEKRLDIDDSFNTAMSLSVGSEEKQKIETIKEHFEQYWTISEQVVNAQADQREMALSLHFEEERTIRKEELDPAIDSFIKDIENEIAGDQQRLDYLLQRNTYILAALVLFSSGFGVILAYIIISSILKPLRLFNEQLKDIAEGDGDLTKQISLKKKDEFWELAESFNHFSVTLKNLMSKINDSSHYLASSSEQLTASANQTTQAAEHVSSAIQQIAGGTESSSMKIQENAVLLDQIQHGVTSINSSSTVLKNLSDDTSKAAEEGVHSIKKNVRQMQFIYESVSESNQVIQSLSERSEEIGNILTIISGIADQTNLLALNASIEAARAGEHGKGFAVVAEEVRKLAEQSQQSSKQIAVLIEGVQNDSQESVGIMGKVSENAEVGLKTSEETAEKFAEIMKRTSEMAPQIKEMSAAMQHITDNVTMFKATADIIALTAEENKTSTGEVSAATEEQLASMEEIASSIKAIARTAEELKELVDQFKI</sequence>
<name>A0A1Q8QA96_9BACI</name>
<dbReference type="Gene3D" id="1.10.287.950">
    <property type="entry name" value="Methyl-accepting chemotaxis protein"/>
    <property type="match status" value="1"/>
</dbReference>
<proteinExistence type="inferred from homology"/>
<dbReference type="PROSITE" id="PS50885">
    <property type="entry name" value="HAMP"/>
    <property type="match status" value="1"/>
</dbReference>
<dbReference type="RefSeq" id="WP_075396697.1">
    <property type="nucleotide sequence ID" value="NZ_MSDU01000002.1"/>
</dbReference>
<dbReference type="SMART" id="SM00304">
    <property type="entry name" value="HAMP"/>
    <property type="match status" value="1"/>
</dbReference>
<evidence type="ECO:0000256" key="5">
    <source>
        <dbReference type="ARBA" id="ARBA00029447"/>
    </source>
</evidence>
<dbReference type="CDD" id="cd11386">
    <property type="entry name" value="MCP_signal"/>
    <property type="match status" value="1"/>
</dbReference>
<dbReference type="STRING" id="1714264.BTO30_00160"/>
<evidence type="ECO:0000256" key="1">
    <source>
        <dbReference type="ARBA" id="ARBA00004236"/>
    </source>
</evidence>
<keyword evidence="4 6" id="KW-0807">Transducer</keyword>